<organism evidence="15 16">
    <name type="scientific">Vibrio rumoiensis 1S-45</name>
    <dbReference type="NCBI Taxonomy" id="1188252"/>
    <lineage>
        <taxon>Bacteria</taxon>
        <taxon>Pseudomonadati</taxon>
        <taxon>Pseudomonadota</taxon>
        <taxon>Gammaproteobacteria</taxon>
        <taxon>Vibrionales</taxon>
        <taxon>Vibrionaceae</taxon>
        <taxon>Vibrio</taxon>
    </lineage>
</organism>
<evidence type="ECO:0000256" key="3">
    <source>
        <dbReference type="ARBA" id="ARBA00011738"/>
    </source>
</evidence>
<dbReference type="NCBIfam" id="TIGR03461">
    <property type="entry name" value="pabC_Proteo"/>
    <property type="match status" value="1"/>
</dbReference>
<evidence type="ECO:0000313" key="15">
    <source>
        <dbReference type="EMBL" id="OEF26928.1"/>
    </source>
</evidence>
<evidence type="ECO:0000256" key="13">
    <source>
        <dbReference type="RuleBase" id="RU004106"/>
    </source>
</evidence>
<evidence type="ECO:0000256" key="10">
    <source>
        <dbReference type="ARBA" id="ARBA00054027"/>
    </source>
</evidence>
<evidence type="ECO:0000256" key="5">
    <source>
        <dbReference type="ARBA" id="ARBA00022909"/>
    </source>
</evidence>
<dbReference type="GO" id="GO:0030170">
    <property type="term" value="F:pyridoxal phosphate binding"/>
    <property type="evidence" value="ECO:0007669"/>
    <property type="project" value="InterPro"/>
</dbReference>
<evidence type="ECO:0000256" key="2">
    <source>
        <dbReference type="ARBA" id="ARBA00009320"/>
    </source>
</evidence>
<comment type="similarity">
    <text evidence="2 13">Belongs to the class-IV pyridoxal-phosphate-dependent aminotransferase family.</text>
</comment>
<dbReference type="FunFam" id="3.20.10.10:FF:000002">
    <property type="entry name" value="D-alanine aminotransferase"/>
    <property type="match status" value="1"/>
</dbReference>
<comment type="subunit">
    <text evidence="3">Homodimer.</text>
</comment>
<comment type="cofactor">
    <cofactor evidence="1 14">
        <name>pyridoxal 5'-phosphate</name>
        <dbReference type="ChEBI" id="CHEBI:597326"/>
    </cofactor>
</comment>
<evidence type="ECO:0000256" key="1">
    <source>
        <dbReference type="ARBA" id="ARBA00001933"/>
    </source>
</evidence>
<dbReference type="GO" id="GO:0008153">
    <property type="term" value="P:4-aminobenzoate biosynthetic process"/>
    <property type="evidence" value="ECO:0007669"/>
    <property type="project" value="UniProtKB-UniRule"/>
</dbReference>
<evidence type="ECO:0000256" key="8">
    <source>
        <dbReference type="ARBA" id="ARBA00035676"/>
    </source>
</evidence>
<dbReference type="InterPro" id="IPR001544">
    <property type="entry name" value="Aminotrans_IV"/>
</dbReference>
<gene>
    <name evidence="15" type="ORF">A1QC_00745</name>
</gene>
<dbReference type="InterPro" id="IPR043131">
    <property type="entry name" value="BCAT-like_N"/>
</dbReference>
<proteinExistence type="inferred from homology"/>
<dbReference type="InterPro" id="IPR043132">
    <property type="entry name" value="BCAT-like_C"/>
</dbReference>
<accession>A0A1E5E445</accession>
<keyword evidence="5" id="KW-0289">Folate biosynthesis</keyword>
<dbReference type="GO" id="GO:0005829">
    <property type="term" value="C:cytosol"/>
    <property type="evidence" value="ECO:0007669"/>
    <property type="project" value="TreeGrafter"/>
</dbReference>
<evidence type="ECO:0000256" key="4">
    <source>
        <dbReference type="ARBA" id="ARBA00022898"/>
    </source>
</evidence>
<evidence type="ECO:0000256" key="7">
    <source>
        <dbReference type="ARBA" id="ARBA00035633"/>
    </source>
</evidence>
<dbReference type="InterPro" id="IPR017824">
    <property type="entry name" value="Aminodeoxychorismate_lyase_IV"/>
</dbReference>
<evidence type="ECO:0000256" key="11">
    <source>
        <dbReference type="ARBA" id="ARBA00069174"/>
    </source>
</evidence>
<evidence type="ECO:0000256" key="12">
    <source>
        <dbReference type="NCBIfam" id="TIGR03461"/>
    </source>
</evidence>
<evidence type="ECO:0000256" key="6">
    <source>
        <dbReference type="ARBA" id="ARBA00023239"/>
    </source>
</evidence>
<evidence type="ECO:0000313" key="16">
    <source>
        <dbReference type="Proteomes" id="UP000094070"/>
    </source>
</evidence>
<comment type="pathway">
    <text evidence="7">Cofactor biosynthesis; tetrahydrofolate biosynthesis; 4-aminobenzoate from chorismate: step 2/2.</text>
</comment>
<dbReference type="NCBIfam" id="NF004761">
    <property type="entry name" value="PRK06092.1"/>
    <property type="match status" value="1"/>
</dbReference>
<sequence length="273" mass="30798">MYFVNGQQRDVFTLDDRSFNYGDGCFTTMLVESGAISLWPQHQARMSHALQRLSIPELNWQEVHTWINQAISIYHAGRVPQLSGVKLHVSRGTGGRGYSPREVENTQVTIHPFDYPCHYRQWQVQGISLGVSSLQLGLNPMLAGLKHNNRLEQVLIKAEIDKQKYDDHVVLDINHHVIEASASNLFWVKDQCLYTADLSRSGVAGILREQVLTLTERLSMKSKVGSFTLEHLTNADEVFITNALHGVVPVTSIDTRCFQIGTITRAFQESLNP</sequence>
<evidence type="ECO:0000256" key="9">
    <source>
        <dbReference type="ARBA" id="ARBA00049529"/>
    </source>
</evidence>
<dbReference type="Pfam" id="PF01063">
    <property type="entry name" value="Aminotran_4"/>
    <property type="match status" value="1"/>
</dbReference>
<dbReference type="SUPFAM" id="SSF56752">
    <property type="entry name" value="D-aminoacid aminotransferase-like PLP-dependent enzymes"/>
    <property type="match status" value="1"/>
</dbReference>
<dbReference type="CDD" id="cd01559">
    <property type="entry name" value="ADCL_like"/>
    <property type="match status" value="1"/>
</dbReference>
<dbReference type="OrthoDB" id="9805628at2"/>
<dbReference type="InterPro" id="IPR018300">
    <property type="entry name" value="Aminotrans_IV_CS"/>
</dbReference>
<dbReference type="PROSITE" id="PS00770">
    <property type="entry name" value="AA_TRANSFER_CLASS_4"/>
    <property type="match status" value="1"/>
</dbReference>
<protein>
    <recommendedName>
        <fullName evidence="11 12">Aminodeoxychorismate lyase</fullName>
        <ecNumber evidence="8 12">4.1.3.38</ecNumber>
    </recommendedName>
</protein>
<dbReference type="EC" id="4.1.3.38" evidence="8 12"/>
<dbReference type="EMBL" id="AJYK02000043">
    <property type="protein sequence ID" value="OEF26928.1"/>
    <property type="molecule type" value="Genomic_DNA"/>
</dbReference>
<comment type="caution">
    <text evidence="15">The sequence shown here is derived from an EMBL/GenBank/DDBJ whole genome shotgun (WGS) entry which is preliminary data.</text>
</comment>
<dbReference type="PANTHER" id="PTHR42743">
    <property type="entry name" value="AMINO-ACID AMINOTRANSFERASE"/>
    <property type="match status" value="1"/>
</dbReference>
<comment type="function">
    <text evidence="10">Involved in the biosynthesis of p-aminobenzoate (PABA), a precursor of tetrahydrofolate. Converts 4-amino-4-deoxychorismate into 4-aminobenzoate (PABA) and pyruvate.</text>
</comment>
<keyword evidence="16" id="KW-1185">Reference proteome</keyword>
<dbReference type="Gene3D" id="3.30.470.10">
    <property type="match status" value="1"/>
</dbReference>
<name>A0A1E5E445_9VIBR</name>
<reference evidence="15 16" key="1">
    <citation type="journal article" date="2012" name="Science">
        <title>Ecological populations of bacteria act as socially cohesive units of antibiotic production and resistance.</title>
        <authorList>
            <person name="Cordero O.X."/>
            <person name="Wildschutte H."/>
            <person name="Kirkup B."/>
            <person name="Proehl S."/>
            <person name="Ngo L."/>
            <person name="Hussain F."/>
            <person name="Le Roux F."/>
            <person name="Mincer T."/>
            <person name="Polz M.F."/>
        </authorList>
    </citation>
    <scope>NUCLEOTIDE SEQUENCE [LARGE SCALE GENOMIC DNA]</scope>
    <source>
        <strain evidence="15 16">1S-45</strain>
    </source>
</reference>
<keyword evidence="6 15" id="KW-0456">Lyase</keyword>
<dbReference type="InterPro" id="IPR050571">
    <property type="entry name" value="Class-IV_PLP-Dep_Aminotrnsfr"/>
</dbReference>
<dbReference type="AlphaFoldDB" id="A0A1E5E445"/>
<dbReference type="RefSeq" id="WP_017025192.1">
    <property type="nucleotide sequence ID" value="NZ_AJYK02000043.1"/>
</dbReference>
<keyword evidence="4 14" id="KW-0663">Pyridoxal phosphate</keyword>
<dbReference type="Proteomes" id="UP000094070">
    <property type="component" value="Unassembled WGS sequence"/>
</dbReference>
<dbReference type="STRING" id="1188252.A1QC_00745"/>
<comment type="catalytic activity">
    <reaction evidence="9">
        <text>4-amino-4-deoxychorismate = 4-aminobenzoate + pyruvate + H(+)</text>
        <dbReference type="Rhea" id="RHEA:16201"/>
        <dbReference type="ChEBI" id="CHEBI:15361"/>
        <dbReference type="ChEBI" id="CHEBI:15378"/>
        <dbReference type="ChEBI" id="CHEBI:17836"/>
        <dbReference type="ChEBI" id="CHEBI:58406"/>
        <dbReference type="EC" id="4.1.3.38"/>
    </reaction>
</comment>
<dbReference type="GO" id="GO:0008696">
    <property type="term" value="F:4-amino-4-deoxychorismate lyase activity"/>
    <property type="evidence" value="ECO:0007669"/>
    <property type="project" value="UniProtKB-UniRule"/>
</dbReference>
<dbReference type="InterPro" id="IPR036038">
    <property type="entry name" value="Aminotransferase-like"/>
</dbReference>
<dbReference type="PANTHER" id="PTHR42743:SF2">
    <property type="entry name" value="AMINODEOXYCHORISMATE LYASE"/>
    <property type="match status" value="1"/>
</dbReference>
<evidence type="ECO:0000256" key="14">
    <source>
        <dbReference type="RuleBase" id="RU004516"/>
    </source>
</evidence>
<dbReference type="Gene3D" id="3.20.10.10">
    <property type="entry name" value="D-amino Acid Aminotransferase, subunit A, domain 2"/>
    <property type="match status" value="1"/>
</dbReference>
<dbReference type="eggNOG" id="COG0115">
    <property type="taxonomic scope" value="Bacteria"/>
</dbReference>
<dbReference type="GO" id="GO:0046656">
    <property type="term" value="P:folic acid biosynthetic process"/>
    <property type="evidence" value="ECO:0007669"/>
    <property type="project" value="UniProtKB-KW"/>
</dbReference>